<organism evidence="3 4">
    <name type="scientific">Lynx pardinus</name>
    <name type="common">Iberian lynx</name>
    <name type="synonym">Felis pardina</name>
    <dbReference type="NCBI Taxonomy" id="191816"/>
    <lineage>
        <taxon>Eukaryota</taxon>
        <taxon>Metazoa</taxon>
        <taxon>Chordata</taxon>
        <taxon>Craniata</taxon>
        <taxon>Vertebrata</taxon>
        <taxon>Euteleostomi</taxon>
        <taxon>Mammalia</taxon>
        <taxon>Eutheria</taxon>
        <taxon>Laurasiatheria</taxon>
        <taxon>Carnivora</taxon>
        <taxon>Feliformia</taxon>
        <taxon>Felidae</taxon>
        <taxon>Felinae</taxon>
        <taxon>Lynx</taxon>
    </lineage>
</organism>
<proteinExistence type="predicted"/>
<dbReference type="EMBL" id="CAAGRJ010012526">
    <property type="protein sequence ID" value="VFV29156.1"/>
    <property type="molecule type" value="Genomic_DNA"/>
</dbReference>
<evidence type="ECO:0000256" key="1">
    <source>
        <dbReference type="SAM" id="MobiDB-lite"/>
    </source>
</evidence>
<dbReference type="InterPro" id="IPR036875">
    <property type="entry name" value="Znf_CCHC_sf"/>
</dbReference>
<dbReference type="Pfam" id="PF00098">
    <property type="entry name" value="zf-CCHC"/>
    <property type="match status" value="1"/>
</dbReference>
<dbReference type="Proteomes" id="UP000386466">
    <property type="component" value="Unassembled WGS sequence"/>
</dbReference>
<dbReference type="InterPro" id="IPR050462">
    <property type="entry name" value="Retroviral_Gag-Pol_poly"/>
</dbReference>
<evidence type="ECO:0000313" key="3">
    <source>
        <dbReference type="EMBL" id="VFV29156.1"/>
    </source>
</evidence>
<dbReference type="InterPro" id="IPR001878">
    <property type="entry name" value="Znf_CCHC"/>
</dbReference>
<gene>
    <name evidence="3" type="ORF">LYPA_23C007487</name>
</gene>
<evidence type="ECO:0000313" key="4">
    <source>
        <dbReference type="Proteomes" id="UP000386466"/>
    </source>
</evidence>
<feature type="domain" description="CCHC-type" evidence="2">
    <location>
        <begin position="84"/>
        <end position="100"/>
    </location>
</feature>
<feature type="non-terminal residue" evidence="3">
    <location>
        <position position="1"/>
    </location>
</feature>
<accession>A0A485NBB5</accession>
<name>A0A485NBB5_LYNPA</name>
<feature type="region of interest" description="Disordered" evidence="1">
    <location>
        <begin position="59"/>
        <end position="81"/>
    </location>
</feature>
<dbReference type="GO" id="GO:0008270">
    <property type="term" value="F:zinc ion binding"/>
    <property type="evidence" value="ECO:0007669"/>
    <property type="project" value="InterPro"/>
</dbReference>
<dbReference type="AlphaFoldDB" id="A0A485NBB5"/>
<dbReference type="Gene3D" id="4.10.60.10">
    <property type="entry name" value="Zinc finger, CCHC-type"/>
    <property type="match status" value="1"/>
</dbReference>
<keyword evidence="4" id="KW-1185">Reference proteome</keyword>
<evidence type="ECO:0000259" key="2">
    <source>
        <dbReference type="SMART" id="SM00343"/>
    </source>
</evidence>
<protein>
    <recommendedName>
        <fullName evidence="2">CCHC-type domain-containing protein</fullName>
    </recommendedName>
</protein>
<dbReference type="SUPFAM" id="SSF57756">
    <property type="entry name" value="Retrovirus zinc finger-like domains"/>
    <property type="match status" value="1"/>
</dbReference>
<feature type="region of interest" description="Disordered" evidence="1">
    <location>
        <begin position="93"/>
        <end position="128"/>
    </location>
</feature>
<dbReference type="GO" id="GO:0003676">
    <property type="term" value="F:nucleic acid binding"/>
    <property type="evidence" value="ECO:0007669"/>
    <property type="project" value="InterPro"/>
</dbReference>
<reference evidence="3 4" key="1">
    <citation type="submission" date="2019-01" db="EMBL/GenBank/DDBJ databases">
        <authorList>
            <person name="Alioto T."/>
            <person name="Alioto T."/>
        </authorList>
    </citation>
    <scope>NUCLEOTIDE SEQUENCE [LARGE SCALE GENOMIC DNA]</scope>
</reference>
<sequence>AAPDIRRKLQKLEGFAGMNITQLIEVANKVFMNREVAANREAERGLKKKATFLAAALKETDATKMGRPQPPKGGNPRAPLAKDQCAYCKEKGHWKNECPNRKGPSKSSRHREEPRGENLIGLAWIDSD</sequence>
<dbReference type="SMART" id="SM00343">
    <property type="entry name" value="ZnF_C2HC"/>
    <property type="match status" value="1"/>
</dbReference>
<dbReference type="PANTHER" id="PTHR33166">
    <property type="entry name" value="GAG_P30 DOMAIN-CONTAINING PROTEIN"/>
    <property type="match status" value="1"/>
</dbReference>